<evidence type="ECO:0008006" key="8">
    <source>
        <dbReference type="Google" id="ProtNLM"/>
    </source>
</evidence>
<dbReference type="InterPro" id="IPR015943">
    <property type="entry name" value="WD40/YVTN_repeat-like_dom_sf"/>
</dbReference>
<keyword evidence="7" id="KW-1185">Reference proteome</keyword>
<evidence type="ECO:0000313" key="6">
    <source>
        <dbReference type="EMBL" id="RUS33659.1"/>
    </source>
</evidence>
<evidence type="ECO:0000256" key="5">
    <source>
        <dbReference type="SAM" id="MobiDB-lite"/>
    </source>
</evidence>
<dbReference type="PANTHER" id="PTHR22652">
    <property type="entry name" value="NUCLEOPORIN NUP43"/>
    <property type="match status" value="1"/>
</dbReference>
<sequence>MAIRPNNAADPEVATVGEDGKLVFSRFENGAVESIGRRLVDLYQGFPLVHADADAMVINDVAWATTDQIIVASSGGQLKTFDRRQTQKPTATLVEYVTLYIVVEASGYRIACFRSSHHYLPSLSTPHKRQGRIPSAQLRGRQLHPGAYPISLSYINKIATGNEDGGVTVWDLRNLATHEARNHKVHDSHGTRFAGCLAYGDEIPVWELMFHPDDSNKIVSCSEGTLLSSLLIPPSFPSGTPNNCLPPLIYRRHGGDLRLAGGAAGPVRRVPSATARASDLAPTQPTLDQFGRRAPAGARAGMRE</sequence>
<dbReference type="SUPFAM" id="SSF50978">
    <property type="entry name" value="WD40 repeat-like"/>
    <property type="match status" value="1"/>
</dbReference>
<evidence type="ECO:0000256" key="3">
    <source>
        <dbReference type="ARBA" id="ARBA00022737"/>
    </source>
</evidence>
<dbReference type="EMBL" id="RBNJ01001031">
    <property type="protein sequence ID" value="RUS33659.1"/>
    <property type="molecule type" value="Genomic_DNA"/>
</dbReference>
<evidence type="ECO:0000256" key="2">
    <source>
        <dbReference type="ARBA" id="ARBA00022574"/>
    </source>
</evidence>
<dbReference type="GO" id="GO:0031080">
    <property type="term" value="C:nuclear pore outer ring"/>
    <property type="evidence" value="ECO:0007669"/>
    <property type="project" value="TreeGrafter"/>
</dbReference>
<protein>
    <recommendedName>
        <fullName evidence="8">WD40-repeat-containing domain protein</fullName>
    </recommendedName>
</protein>
<feature type="region of interest" description="Disordered" evidence="5">
    <location>
        <begin position="269"/>
        <end position="304"/>
    </location>
</feature>
<reference evidence="6 7" key="1">
    <citation type="journal article" date="2018" name="New Phytol.">
        <title>Phylogenomics of Endogonaceae and evolution of mycorrhizas within Mucoromycota.</title>
        <authorList>
            <person name="Chang Y."/>
            <person name="Desiro A."/>
            <person name="Na H."/>
            <person name="Sandor L."/>
            <person name="Lipzen A."/>
            <person name="Clum A."/>
            <person name="Barry K."/>
            <person name="Grigoriev I.V."/>
            <person name="Martin F.M."/>
            <person name="Stajich J.E."/>
            <person name="Smith M.E."/>
            <person name="Bonito G."/>
            <person name="Spatafora J.W."/>
        </authorList>
    </citation>
    <scope>NUCLEOTIDE SEQUENCE [LARGE SCALE GENOMIC DNA]</scope>
    <source>
        <strain evidence="6 7">AD002</strain>
    </source>
</reference>
<dbReference type="Proteomes" id="UP000274822">
    <property type="component" value="Unassembled WGS sequence"/>
</dbReference>
<evidence type="ECO:0000313" key="7">
    <source>
        <dbReference type="Proteomes" id="UP000274822"/>
    </source>
</evidence>
<evidence type="ECO:0000256" key="4">
    <source>
        <dbReference type="ARBA" id="ARBA00023242"/>
    </source>
</evidence>
<organism evidence="6 7">
    <name type="scientific">Jimgerdemannia flammicorona</name>
    <dbReference type="NCBI Taxonomy" id="994334"/>
    <lineage>
        <taxon>Eukaryota</taxon>
        <taxon>Fungi</taxon>
        <taxon>Fungi incertae sedis</taxon>
        <taxon>Mucoromycota</taxon>
        <taxon>Mucoromycotina</taxon>
        <taxon>Endogonomycetes</taxon>
        <taxon>Endogonales</taxon>
        <taxon>Endogonaceae</taxon>
        <taxon>Jimgerdemannia</taxon>
    </lineage>
</organism>
<comment type="caution">
    <text evidence="6">The sequence shown here is derived from an EMBL/GenBank/DDBJ whole genome shotgun (WGS) entry which is preliminary data.</text>
</comment>
<dbReference type="InterPro" id="IPR036322">
    <property type="entry name" value="WD40_repeat_dom_sf"/>
</dbReference>
<comment type="subcellular location">
    <subcellularLocation>
        <location evidence="1">Nucleus</location>
    </subcellularLocation>
</comment>
<keyword evidence="2" id="KW-0853">WD repeat</keyword>
<dbReference type="PANTHER" id="PTHR22652:SF0">
    <property type="entry name" value="NUCLEOPORIN NUP43"/>
    <property type="match status" value="1"/>
</dbReference>
<gene>
    <name evidence="6" type="ORF">BC938DRAFT_470683</name>
</gene>
<feature type="compositionally biased region" description="Low complexity" evidence="5">
    <location>
        <begin position="292"/>
        <end position="304"/>
    </location>
</feature>
<proteinExistence type="predicted"/>
<keyword evidence="3" id="KW-0677">Repeat</keyword>
<name>A0A433QV32_9FUNG</name>
<evidence type="ECO:0000256" key="1">
    <source>
        <dbReference type="ARBA" id="ARBA00004123"/>
    </source>
</evidence>
<dbReference type="AlphaFoldDB" id="A0A433QV32"/>
<dbReference type="Gene3D" id="2.130.10.10">
    <property type="entry name" value="YVTN repeat-like/Quinoprotein amine dehydrogenase"/>
    <property type="match status" value="1"/>
</dbReference>
<accession>A0A433QV32</accession>
<keyword evidence="4" id="KW-0539">Nucleus</keyword>